<comment type="similarity">
    <text evidence="1">Belongs to the transglycosylase Slt family.</text>
</comment>
<dbReference type="InterPro" id="IPR008939">
    <property type="entry name" value="Lytic_TGlycosylase_superhlx_U"/>
</dbReference>
<dbReference type="EMBL" id="JBHRTR010000013">
    <property type="protein sequence ID" value="MFC3226528.1"/>
    <property type="molecule type" value="Genomic_DNA"/>
</dbReference>
<protein>
    <submittedName>
        <fullName evidence="6">Transglycosylase SLT domain-containing protein</fullName>
    </submittedName>
</protein>
<dbReference type="PANTHER" id="PTHR37423">
    <property type="entry name" value="SOLUBLE LYTIC MUREIN TRANSGLYCOSYLASE-RELATED"/>
    <property type="match status" value="1"/>
</dbReference>
<reference evidence="7" key="1">
    <citation type="journal article" date="2019" name="Int. J. Syst. Evol. Microbiol.">
        <title>The Global Catalogue of Microorganisms (GCM) 10K type strain sequencing project: providing services to taxonomists for standard genome sequencing and annotation.</title>
        <authorList>
            <consortium name="The Broad Institute Genomics Platform"/>
            <consortium name="The Broad Institute Genome Sequencing Center for Infectious Disease"/>
            <person name="Wu L."/>
            <person name="Ma J."/>
        </authorList>
    </citation>
    <scope>NUCLEOTIDE SEQUENCE [LARGE SCALE GENOMIC DNA]</scope>
    <source>
        <strain evidence="7">KCTC 42964</strain>
    </source>
</reference>
<evidence type="ECO:0000256" key="4">
    <source>
        <dbReference type="SAM" id="MobiDB-lite"/>
    </source>
</evidence>
<comment type="caution">
    <text evidence="6">The sequence shown here is derived from an EMBL/GenBank/DDBJ whole genome shotgun (WGS) entry which is preliminary data.</text>
</comment>
<dbReference type="Gene3D" id="1.25.20.10">
    <property type="entry name" value="Bacterial muramidases"/>
    <property type="match status" value="1"/>
</dbReference>
<sequence length="854" mass="91425">MTVPISPERGRAAFRARYLRSRPATAGSGMAAPAGAGRSSHTAATLLAAGTLALGMAWVLPATMQPARAAAEAATEQLLVPTPRPRPYAGTPRARPFAVALALPEPRPTTVQPEAPRARPLEFGAATPRPAPRGHVELPAARPLPDPMGGEPASDLAVPLPPQAVRPAGSVSPSVSSEAHARRGMTAPMAGAEVATGRLGTAWDAATDRPMVLETQDLAGIAPSAGTPHRATPAADAPEISLSEAAEHDQMAALLQKAEPQARTVAVAMAANPLPLPAPTAEALQQTSWTDPTAGIARMAVPEPRPRPVTIFPSALTRAPVDPAPSADNLNVLSEQDAALYARAFDLQAEGRWAEADKTIVRIQDRMLMGHLQEQRLMHPTAYRAKFTELQAWMRAYADHPDADRVHRLAQQRRPAGADLPGPRAADLAILDAALAQRGSSAGAAAAPAKSGIARRGSLSAVRKAYYSGRYGRALEVAGELARSHGARQPGAAWYAGLSAWRLQRYAEAARHFAALAAFETAGPWERAAGGYWAARAYLTLGQPAAAIHSLQEAAEYSRTFYGLLAARRLGLDPVFGWTKLSDDEDLVNALFAVPAVKRALALAQTGQRERARAELRLLMDARRQARDGVFLPMLTALLGLTGDAQTAYRMARLWHAKTGEHIDPAMYPEVPWQPNGGFTFDRALIYAFVRKESRFDPVAKSPAGARGLMQLMPATARFVNGGSRNLSRILNDPAGNMELGQRYIRHLERDVGLGSDLIRIAIAYNAGPGNLEKWDRQAEHGGDPLLLIESLPSAETRDFVERILANLWVYRARLGQPSPSLDDLAGGAWPRYVPLDERSKKTELSRGKSRNAG</sequence>
<dbReference type="Pfam" id="PF01464">
    <property type="entry name" value="SLT"/>
    <property type="match status" value="1"/>
</dbReference>
<accession>A0ABV7KVZ8</accession>
<organism evidence="6 7">
    <name type="scientific">Marinibaculum pumilum</name>
    <dbReference type="NCBI Taxonomy" id="1766165"/>
    <lineage>
        <taxon>Bacteria</taxon>
        <taxon>Pseudomonadati</taxon>
        <taxon>Pseudomonadota</taxon>
        <taxon>Alphaproteobacteria</taxon>
        <taxon>Rhodospirillales</taxon>
        <taxon>Rhodospirillaceae</taxon>
        <taxon>Marinibaculum</taxon>
    </lineage>
</organism>
<dbReference type="Gene3D" id="1.10.530.10">
    <property type="match status" value="1"/>
</dbReference>
<gene>
    <name evidence="6" type="ORF">ACFOGJ_04760</name>
</gene>
<dbReference type="SUPFAM" id="SSF48435">
    <property type="entry name" value="Bacterial muramidases"/>
    <property type="match status" value="1"/>
</dbReference>
<proteinExistence type="inferred from homology"/>
<feature type="region of interest" description="Disordered" evidence="4">
    <location>
        <begin position="105"/>
        <end position="187"/>
    </location>
</feature>
<evidence type="ECO:0000313" key="7">
    <source>
        <dbReference type="Proteomes" id="UP001595528"/>
    </source>
</evidence>
<dbReference type="PANTHER" id="PTHR37423:SF2">
    <property type="entry name" value="MEMBRANE-BOUND LYTIC MUREIN TRANSGLYCOSYLASE C"/>
    <property type="match status" value="1"/>
</dbReference>
<evidence type="ECO:0000256" key="1">
    <source>
        <dbReference type="ARBA" id="ARBA00007734"/>
    </source>
</evidence>
<name>A0ABV7KVZ8_9PROT</name>
<dbReference type="RefSeq" id="WP_379898551.1">
    <property type="nucleotide sequence ID" value="NZ_JBHRTR010000013.1"/>
</dbReference>
<evidence type="ECO:0000259" key="5">
    <source>
        <dbReference type="Pfam" id="PF01464"/>
    </source>
</evidence>
<dbReference type="InterPro" id="IPR008258">
    <property type="entry name" value="Transglycosylase_SLT_dom_1"/>
</dbReference>
<dbReference type="SUPFAM" id="SSF53955">
    <property type="entry name" value="Lysozyme-like"/>
    <property type="match status" value="1"/>
</dbReference>
<dbReference type="InterPro" id="IPR023346">
    <property type="entry name" value="Lysozyme-like_dom_sf"/>
</dbReference>
<dbReference type="Proteomes" id="UP001595528">
    <property type="component" value="Unassembled WGS sequence"/>
</dbReference>
<evidence type="ECO:0000313" key="6">
    <source>
        <dbReference type="EMBL" id="MFC3226528.1"/>
    </source>
</evidence>
<evidence type="ECO:0000256" key="3">
    <source>
        <dbReference type="ARBA" id="ARBA00022729"/>
    </source>
</evidence>
<evidence type="ECO:0000256" key="2">
    <source>
        <dbReference type="ARBA" id="ARBA00009387"/>
    </source>
</evidence>
<dbReference type="CDD" id="cd13401">
    <property type="entry name" value="Slt70-like"/>
    <property type="match status" value="1"/>
</dbReference>
<feature type="domain" description="Transglycosylase SLT" evidence="5">
    <location>
        <begin position="681"/>
        <end position="781"/>
    </location>
</feature>
<keyword evidence="7" id="KW-1185">Reference proteome</keyword>
<keyword evidence="3" id="KW-0732">Signal</keyword>
<comment type="similarity">
    <text evidence="2">Belongs to the virb1 family.</text>
</comment>